<reference evidence="2 4" key="1">
    <citation type="submission" date="2020-11" db="EMBL/GenBank/DDBJ databases">
        <title>Insectihabitans protaetiae gen. nov. sp. nov. and Insectihabitans allomyrinae sp. nov., isolated from larvae of Protaetia brevitarsis seulensis and Allomyrina dichotoma, respectively.</title>
        <authorList>
            <person name="Lee S.D."/>
            <person name="Byeon Y.-S."/>
            <person name="Kim S.-M."/>
            <person name="Yang H.L."/>
            <person name="Kim I.S."/>
        </authorList>
    </citation>
    <scope>NUCLEOTIDE SEQUENCE</scope>
    <source>
        <strain evidence="2">CWB-B4</strain>
        <strain evidence="1 4">CWB-B43</strain>
    </source>
</reference>
<evidence type="ECO:0000313" key="1">
    <source>
        <dbReference type="EMBL" id="MBK5072563.1"/>
    </source>
</evidence>
<proteinExistence type="predicted"/>
<dbReference type="RefSeq" id="WP_228397619.1">
    <property type="nucleotide sequence ID" value="NZ_JADRCP010000001.1"/>
</dbReference>
<comment type="caution">
    <text evidence="2">The sequence shown here is derived from an EMBL/GenBank/DDBJ whole genome shotgun (WGS) entry which is preliminary data.</text>
</comment>
<evidence type="ECO:0000313" key="3">
    <source>
        <dbReference type="Proteomes" id="UP000807542"/>
    </source>
</evidence>
<dbReference type="EMBL" id="JADRCQ010000001">
    <property type="protein sequence ID" value="MBK5072563.1"/>
    <property type="molecule type" value="Genomic_DNA"/>
</dbReference>
<gene>
    <name evidence="2" type="ORF">I2492_06010</name>
    <name evidence="1" type="ORF">I2493_06010</name>
</gene>
<organism evidence="2 3">
    <name type="scientific">Limnobaculum xujianqingii</name>
    <dbReference type="NCBI Taxonomy" id="2738837"/>
    <lineage>
        <taxon>Bacteria</taxon>
        <taxon>Pseudomonadati</taxon>
        <taxon>Pseudomonadota</taxon>
        <taxon>Gammaproteobacteria</taxon>
        <taxon>Enterobacterales</taxon>
        <taxon>Budviciaceae</taxon>
        <taxon>Limnobaculum</taxon>
    </lineage>
</organism>
<evidence type="ECO:0000313" key="4">
    <source>
        <dbReference type="Proteomes" id="UP001296969"/>
    </source>
</evidence>
<name>A0A9D7AH73_9GAMM</name>
<protein>
    <submittedName>
        <fullName evidence="2">Uncharacterized protein</fullName>
    </submittedName>
</protein>
<dbReference type="EMBL" id="JADRCP010000001">
    <property type="protein sequence ID" value="MBK5175872.1"/>
    <property type="molecule type" value="Genomic_DNA"/>
</dbReference>
<keyword evidence="4" id="KW-1185">Reference proteome</keyword>
<evidence type="ECO:0000313" key="2">
    <source>
        <dbReference type="EMBL" id="MBK5175872.1"/>
    </source>
</evidence>
<sequence>MTTQNRFVAEMEQRQDLVNKVIDILHKELTDAEMEKLIYGQELWMAMQIICGPVGAAKAVTYSSVNCCFKRS</sequence>
<dbReference type="AlphaFoldDB" id="A0A9D7AH73"/>
<accession>A0A9D7AH73</accession>
<dbReference type="Proteomes" id="UP000807542">
    <property type="component" value="Unassembled WGS sequence"/>
</dbReference>
<dbReference type="Proteomes" id="UP001296969">
    <property type="component" value="Unassembled WGS sequence"/>
</dbReference>